<keyword evidence="3" id="KW-1185">Reference proteome</keyword>
<feature type="compositionally biased region" description="Gly residues" evidence="1">
    <location>
        <begin position="33"/>
        <end position="44"/>
    </location>
</feature>
<evidence type="ECO:0000313" key="3">
    <source>
        <dbReference type="Proteomes" id="UP001558613"/>
    </source>
</evidence>
<evidence type="ECO:0000256" key="1">
    <source>
        <dbReference type="SAM" id="MobiDB-lite"/>
    </source>
</evidence>
<proteinExistence type="predicted"/>
<organism evidence="2 3">
    <name type="scientific">Cirrhinus molitorella</name>
    <name type="common">mud carp</name>
    <dbReference type="NCBI Taxonomy" id="172907"/>
    <lineage>
        <taxon>Eukaryota</taxon>
        <taxon>Metazoa</taxon>
        <taxon>Chordata</taxon>
        <taxon>Craniata</taxon>
        <taxon>Vertebrata</taxon>
        <taxon>Euteleostomi</taxon>
        <taxon>Actinopterygii</taxon>
        <taxon>Neopterygii</taxon>
        <taxon>Teleostei</taxon>
        <taxon>Ostariophysi</taxon>
        <taxon>Cypriniformes</taxon>
        <taxon>Cyprinidae</taxon>
        <taxon>Labeoninae</taxon>
        <taxon>Labeonini</taxon>
        <taxon>Cirrhinus</taxon>
    </lineage>
</organism>
<dbReference type="Proteomes" id="UP001558613">
    <property type="component" value="Unassembled WGS sequence"/>
</dbReference>
<sequence length="73" mass="7345">MSLSVKQINQLSLGPRGAAFGSAGLCSVSGASGGELAGWGGGGGRGERSRRRIRESAKTKKGVRPGTWRSGGS</sequence>
<feature type="compositionally biased region" description="Basic residues" evidence="1">
    <location>
        <begin position="48"/>
        <end position="63"/>
    </location>
</feature>
<evidence type="ECO:0000313" key="2">
    <source>
        <dbReference type="EMBL" id="KAL1258216.1"/>
    </source>
</evidence>
<feature type="region of interest" description="Disordered" evidence="1">
    <location>
        <begin position="33"/>
        <end position="73"/>
    </location>
</feature>
<gene>
    <name evidence="2" type="ORF">QQF64_011460</name>
</gene>
<reference evidence="2 3" key="1">
    <citation type="submission" date="2023-09" db="EMBL/GenBank/DDBJ databases">
        <authorList>
            <person name="Wang M."/>
        </authorList>
    </citation>
    <scope>NUCLEOTIDE SEQUENCE [LARGE SCALE GENOMIC DNA]</scope>
    <source>
        <strain evidence="2">GT-2023</strain>
        <tissue evidence="2">Liver</tissue>
    </source>
</reference>
<comment type="caution">
    <text evidence="2">The sequence shown here is derived from an EMBL/GenBank/DDBJ whole genome shotgun (WGS) entry which is preliminary data.</text>
</comment>
<protein>
    <submittedName>
        <fullName evidence="2">Uncharacterized protein</fullName>
    </submittedName>
</protein>
<accession>A0ABR3LZB1</accession>
<dbReference type="EMBL" id="JAYMGO010000017">
    <property type="protein sequence ID" value="KAL1258216.1"/>
    <property type="molecule type" value="Genomic_DNA"/>
</dbReference>
<name>A0ABR3LZB1_9TELE</name>